<dbReference type="EMBL" id="CM001884">
    <property type="protein sequence ID" value="EOY27681.1"/>
    <property type="molecule type" value="Genomic_DNA"/>
</dbReference>
<sequence length="88" mass="9908">MLDHNSELLFVQKISTAVKQQKSREAGRLSISALYRVARKILLQPTCDKGIDISLTNEAFSQPILLASDIDNPPSVFVTWGQLYYLLK</sequence>
<dbReference type="InParanoid" id="A0A061GDQ8"/>
<accession>A0A061GDQ8</accession>
<reference evidence="1 2" key="1">
    <citation type="journal article" date="2013" name="Genome Biol.">
        <title>The genome sequence of the most widely cultivated cacao type and its use to identify candidate genes regulating pod color.</title>
        <authorList>
            <person name="Motamayor J.C."/>
            <person name="Mockaitis K."/>
            <person name="Schmutz J."/>
            <person name="Haiminen N."/>
            <person name="Iii D.L."/>
            <person name="Cornejo O."/>
            <person name="Findley S.D."/>
            <person name="Zheng P."/>
            <person name="Utro F."/>
            <person name="Royaert S."/>
            <person name="Saski C."/>
            <person name="Jenkins J."/>
            <person name="Podicheti R."/>
            <person name="Zhao M."/>
            <person name="Scheffler B.E."/>
            <person name="Stack J.C."/>
            <person name="Feltus F.A."/>
            <person name="Mustiga G.M."/>
            <person name="Amores F."/>
            <person name="Phillips W."/>
            <person name="Marelli J.P."/>
            <person name="May G.D."/>
            <person name="Shapiro H."/>
            <person name="Ma J."/>
            <person name="Bustamante C.D."/>
            <person name="Schnell R.J."/>
            <person name="Main D."/>
            <person name="Gilbert D."/>
            <person name="Parida L."/>
            <person name="Kuhn D.N."/>
        </authorList>
    </citation>
    <scope>NUCLEOTIDE SEQUENCE [LARGE SCALE GENOMIC DNA]</scope>
    <source>
        <strain evidence="2">cv. Matina 1-6</strain>
    </source>
</reference>
<dbReference type="HOGENOM" id="CLU_2473498_0_0_1"/>
<dbReference type="AlphaFoldDB" id="A0A061GDQ8"/>
<organism evidence="1 2">
    <name type="scientific">Theobroma cacao</name>
    <name type="common">Cacao</name>
    <name type="synonym">Cocoa</name>
    <dbReference type="NCBI Taxonomy" id="3641"/>
    <lineage>
        <taxon>Eukaryota</taxon>
        <taxon>Viridiplantae</taxon>
        <taxon>Streptophyta</taxon>
        <taxon>Embryophyta</taxon>
        <taxon>Tracheophyta</taxon>
        <taxon>Spermatophyta</taxon>
        <taxon>Magnoliopsida</taxon>
        <taxon>eudicotyledons</taxon>
        <taxon>Gunneridae</taxon>
        <taxon>Pentapetalae</taxon>
        <taxon>rosids</taxon>
        <taxon>malvids</taxon>
        <taxon>Malvales</taxon>
        <taxon>Malvaceae</taxon>
        <taxon>Byttnerioideae</taxon>
        <taxon>Theobroma</taxon>
    </lineage>
</organism>
<dbReference type="Gramene" id="EOY27681">
    <property type="protein sequence ID" value="EOY27681"/>
    <property type="gene ID" value="TCM_029469"/>
</dbReference>
<name>A0A061GDQ8_THECC</name>
<evidence type="ECO:0000313" key="2">
    <source>
        <dbReference type="Proteomes" id="UP000026915"/>
    </source>
</evidence>
<protein>
    <submittedName>
        <fullName evidence="1">Uncharacterized protein</fullName>
    </submittedName>
</protein>
<gene>
    <name evidence="1" type="ORF">TCM_029469</name>
</gene>
<evidence type="ECO:0000313" key="1">
    <source>
        <dbReference type="EMBL" id="EOY27681.1"/>
    </source>
</evidence>
<dbReference type="Proteomes" id="UP000026915">
    <property type="component" value="Chromosome 6"/>
</dbReference>
<proteinExistence type="predicted"/>
<keyword evidence="2" id="KW-1185">Reference proteome</keyword>